<evidence type="ECO:0000313" key="2">
    <source>
        <dbReference type="Proteomes" id="UP001524499"/>
    </source>
</evidence>
<reference evidence="1 2" key="1">
    <citation type="submission" date="2022-07" db="EMBL/GenBank/DDBJ databases">
        <title>Methylomonas rivi sp. nov., Methylomonas rosea sp. nov., Methylomonas aureus sp. nov. and Methylomonas subterranea sp. nov., four novel methanotrophs isolated from a freshwater creek and the deep terrestrial subsurface.</title>
        <authorList>
            <person name="Abin C."/>
            <person name="Sankaranarayanan K."/>
            <person name="Garner C."/>
            <person name="Sindelar R."/>
            <person name="Kotary K."/>
            <person name="Garner R."/>
            <person name="Barclay S."/>
            <person name="Lawson P."/>
            <person name="Krumholz L."/>
        </authorList>
    </citation>
    <scope>NUCLEOTIDE SEQUENCE [LARGE SCALE GENOMIC DNA]</scope>
    <source>
        <strain evidence="1 2">SURF-2</strain>
    </source>
</reference>
<organism evidence="1 2">
    <name type="scientific">Methylomonas subterranea</name>
    <dbReference type="NCBI Taxonomy" id="2952225"/>
    <lineage>
        <taxon>Bacteria</taxon>
        <taxon>Pseudomonadati</taxon>
        <taxon>Pseudomonadota</taxon>
        <taxon>Gammaproteobacteria</taxon>
        <taxon>Methylococcales</taxon>
        <taxon>Methylococcaceae</taxon>
        <taxon>Methylomonas</taxon>
    </lineage>
</organism>
<name>A0ABT1TEB2_9GAMM</name>
<dbReference type="Proteomes" id="UP001524499">
    <property type="component" value="Unassembled WGS sequence"/>
</dbReference>
<keyword evidence="1" id="KW-0489">Methyltransferase</keyword>
<dbReference type="GO" id="GO:0008168">
    <property type="term" value="F:methyltransferase activity"/>
    <property type="evidence" value="ECO:0007669"/>
    <property type="project" value="UniProtKB-KW"/>
</dbReference>
<dbReference type="Pfam" id="PF13489">
    <property type="entry name" value="Methyltransf_23"/>
    <property type="match status" value="1"/>
</dbReference>
<sequence>MMGRTVVKTGLFSRMGDLDTGGMEKNYKGLAIHALNGLHEFVGDKVKELFFDSANLLDLAAGSGALSLRLQDMGFKITAYDYEENNFRLKQSIKFNQVDLNNDFSKISDCLYDGVIAVEIIEHLENPRHLIREIYDSLVPGGKVLITTPNIDNPVSLAFYVRFGWFQWFSDENYNNEGHITPVSQHWMNKFLLEAGFVDVDFVSYGDPFRVLVGWPKMKYFARLLSFLTSIDKSKQGEIMVVSARKPN</sequence>
<dbReference type="Gene3D" id="3.40.50.150">
    <property type="entry name" value="Vaccinia Virus protein VP39"/>
    <property type="match status" value="1"/>
</dbReference>
<accession>A0ABT1TEB2</accession>
<dbReference type="PANTHER" id="PTHR43861">
    <property type="entry name" value="TRANS-ACONITATE 2-METHYLTRANSFERASE-RELATED"/>
    <property type="match status" value="1"/>
</dbReference>
<evidence type="ECO:0000313" key="1">
    <source>
        <dbReference type="EMBL" id="MCQ8103099.1"/>
    </source>
</evidence>
<keyword evidence="1" id="KW-0808">Transferase</keyword>
<comment type="caution">
    <text evidence="1">The sequence shown here is derived from an EMBL/GenBank/DDBJ whole genome shotgun (WGS) entry which is preliminary data.</text>
</comment>
<protein>
    <submittedName>
        <fullName evidence="1">Class I SAM-dependent methyltransferase</fullName>
    </submittedName>
</protein>
<keyword evidence="2" id="KW-1185">Reference proteome</keyword>
<gene>
    <name evidence="1" type="ORF">NP590_03175</name>
</gene>
<dbReference type="EMBL" id="JANIBJ010000004">
    <property type="protein sequence ID" value="MCQ8103099.1"/>
    <property type="molecule type" value="Genomic_DNA"/>
</dbReference>
<dbReference type="RefSeq" id="WP_256600768.1">
    <property type="nucleotide sequence ID" value="NZ_JANIBJ010000004.1"/>
</dbReference>
<dbReference type="SUPFAM" id="SSF53335">
    <property type="entry name" value="S-adenosyl-L-methionine-dependent methyltransferases"/>
    <property type="match status" value="1"/>
</dbReference>
<dbReference type="InterPro" id="IPR029063">
    <property type="entry name" value="SAM-dependent_MTases_sf"/>
</dbReference>
<dbReference type="CDD" id="cd02440">
    <property type="entry name" value="AdoMet_MTases"/>
    <property type="match status" value="1"/>
</dbReference>
<dbReference type="GO" id="GO:0032259">
    <property type="term" value="P:methylation"/>
    <property type="evidence" value="ECO:0007669"/>
    <property type="project" value="UniProtKB-KW"/>
</dbReference>
<proteinExistence type="predicted"/>